<dbReference type="HAMAP" id="MF_00595">
    <property type="entry name" value="PEPcase_type1"/>
    <property type="match status" value="1"/>
</dbReference>
<dbReference type="PANTHER" id="PTHR30523:SF6">
    <property type="entry name" value="PHOSPHOENOLPYRUVATE CARBOXYLASE"/>
    <property type="match status" value="1"/>
</dbReference>
<comment type="caution">
    <text evidence="11">The sequence shown here is derived from an EMBL/GenBank/DDBJ whole genome shotgun (WGS) entry which is preliminary data.</text>
</comment>
<dbReference type="EMBL" id="JABMIG020000020">
    <property type="protein sequence ID" value="KAL3802405.1"/>
    <property type="molecule type" value="Genomic_DNA"/>
</dbReference>
<name>A0ABD3QPW8_9STRA</name>
<protein>
    <recommendedName>
        <fullName evidence="3">phosphoenolpyruvate carboxylase</fullName>
        <ecNumber evidence="3">4.1.1.31</ecNumber>
    </recommendedName>
</protein>
<evidence type="ECO:0000313" key="12">
    <source>
        <dbReference type="Proteomes" id="UP001516023"/>
    </source>
</evidence>
<organism evidence="11 12">
    <name type="scientific">Cyclotella cryptica</name>
    <dbReference type="NCBI Taxonomy" id="29204"/>
    <lineage>
        <taxon>Eukaryota</taxon>
        <taxon>Sar</taxon>
        <taxon>Stramenopiles</taxon>
        <taxon>Ochrophyta</taxon>
        <taxon>Bacillariophyta</taxon>
        <taxon>Coscinodiscophyceae</taxon>
        <taxon>Thalassiosirophycidae</taxon>
        <taxon>Stephanodiscales</taxon>
        <taxon>Stephanodiscaceae</taxon>
        <taxon>Cyclotella</taxon>
    </lineage>
</organism>
<dbReference type="EC" id="4.1.1.31" evidence="3"/>
<keyword evidence="12" id="KW-1185">Reference proteome</keyword>
<evidence type="ECO:0000256" key="10">
    <source>
        <dbReference type="SAM" id="SignalP"/>
    </source>
</evidence>
<dbReference type="InterPro" id="IPR018129">
    <property type="entry name" value="PEP_COase_Lys_AS"/>
</dbReference>
<dbReference type="AlphaFoldDB" id="A0ABD3QPW8"/>
<keyword evidence="10" id="KW-0732">Signal</keyword>
<dbReference type="PRINTS" id="PR00150">
    <property type="entry name" value="PEPCARBXLASE"/>
</dbReference>
<dbReference type="Gene3D" id="1.20.1440.90">
    <property type="entry name" value="Phosphoenolpyruvate/pyruvate domain"/>
    <property type="match status" value="1"/>
</dbReference>
<comment type="catalytic activity">
    <reaction evidence="7">
        <text>oxaloacetate + phosphate = phosphoenolpyruvate + hydrogencarbonate</text>
        <dbReference type="Rhea" id="RHEA:28370"/>
        <dbReference type="ChEBI" id="CHEBI:16452"/>
        <dbReference type="ChEBI" id="CHEBI:17544"/>
        <dbReference type="ChEBI" id="CHEBI:43474"/>
        <dbReference type="ChEBI" id="CHEBI:58702"/>
        <dbReference type="EC" id="4.1.1.31"/>
    </reaction>
</comment>
<feature type="active site" evidence="9">
    <location>
        <position position="658"/>
    </location>
</feature>
<evidence type="ECO:0000256" key="9">
    <source>
        <dbReference type="PROSITE-ProRule" id="PRU10112"/>
    </source>
</evidence>
<reference evidence="11 12" key="1">
    <citation type="journal article" date="2020" name="G3 (Bethesda)">
        <title>Improved Reference Genome for Cyclotella cryptica CCMP332, a Model for Cell Wall Morphogenesis, Salinity Adaptation, and Lipid Production in Diatoms (Bacillariophyta).</title>
        <authorList>
            <person name="Roberts W.R."/>
            <person name="Downey K.M."/>
            <person name="Ruck E.C."/>
            <person name="Traller J.C."/>
            <person name="Alverson A.J."/>
        </authorList>
    </citation>
    <scope>NUCLEOTIDE SEQUENCE [LARGE SCALE GENOMIC DNA]</scope>
    <source>
        <strain evidence="11 12">CCMP332</strain>
    </source>
</reference>
<evidence type="ECO:0000313" key="11">
    <source>
        <dbReference type="EMBL" id="KAL3802405.1"/>
    </source>
</evidence>
<dbReference type="Proteomes" id="UP001516023">
    <property type="component" value="Unassembled WGS sequence"/>
</dbReference>
<evidence type="ECO:0000256" key="3">
    <source>
        <dbReference type="ARBA" id="ARBA00012305"/>
    </source>
</evidence>
<evidence type="ECO:0000256" key="6">
    <source>
        <dbReference type="ARBA" id="ARBA00023300"/>
    </source>
</evidence>
<dbReference type="GO" id="GO:0008964">
    <property type="term" value="F:phosphoenolpyruvate carboxylase activity"/>
    <property type="evidence" value="ECO:0007669"/>
    <property type="project" value="UniProtKB-EC"/>
</dbReference>
<dbReference type="NCBIfam" id="NF000584">
    <property type="entry name" value="PRK00009.1"/>
    <property type="match status" value="1"/>
</dbReference>
<evidence type="ECO:0000256" key="4">
    <source>
        <dbReference type="ARBA" id="ARBA00022842"/>
    </source>
</evidence>
<evidence type="ECO:0000256" key="5">
    <source>
        <dbReference type="ARBA" id="ARBA00023239"/>
    </source>
</evidence>
<evidence type="ECO:0000256" key="7">
    <source>
        <dbReference type="ARBA" id="ARBA00048995"/>
    </source>
</evidence>
<dbReference type="InterPro" id="IPR022805">
    <property type="entry name" value="PEP_COase_bac/pln-type"/>
</dbReference>
<comment type="cofactor">
    <cofactor evidence="1">
        <name>Mg(2+)</name>
        <dbReference type="ChEBI" id="CHEBI:18420"/>
    </cofactor>
</comment>
<dbReference type="PROSITE" id="PS00781">
    <property type="entry name" value="PEPCASE_1"/>
    <property type="match status" value="1"/>
</dbReference>
<evidence type="ECO:0000256" key="1">
    <source>
        <dbReference type="ARBA" id="ARBA00001946"/>
    </source>
</evidence>
<evidence type="ECO:0000256" key="2">
    <source>
        <dbReference type="ARBA" id="ARBA00008346"/>
    </source>
</evidence>
<sequence length="1004" mass="112981">MRLNLSFLLAAASLQSASARRAPTANVASSKRAFLKNVPSIQSLLPLHIRGGNVPVLSSPQSLTQASTLDSSDAPLITDIEMLSNMLAEVVLRENPVVYDYYTRFRKLGMDRAANPNDPEPFQLMKQLAIDIGPRDTLGVMKTFCIALNLVNAAEVHHRMRLIRENERGLEHVHVGPLPMVEDGIRGTMEILLEEGNSKDKIFERLLRQKNEIVLTAHPTEVNRKTILRKYRIISELLAYLERPDLHPFERAEALNNLRGIISAIWGADEIRRVKPTVQKEAAGGCAVIESVLWDAVPSYLRKLDAQCRVTLGKKLPVDAAPVKFASWIGGDRDGNPNCTPEVTVEVVTHQRLRAAKLFLSDLNELYSELAISSRFSKELEELAASVKQSDDAREKYRRVIGHLRKRLVRTIKECEYKLHSLSDSAIHFVSAEKTYGALEGWEDVEPIMKSDDLMTPMRIIYDSLVQTGFELVADGLVSDIIRRIAVFGMTLVPLDIREESTKHTLALDAITRYLGMGSYKEWDEEARLNWLQSELNNKRPLFRIRDIEQNILRLDPDVKKTLMVFKIASELDPESLGAYVISQGQTASDVLAVMLLQKQFGMTKANGKLMRVVPLFETLNDLTNSPQQLEKLFSMTSYVGSINGKQEVMVGYSDSAKDAGRLAACWAQYTAQEAMAKVAGKYGIELTFFHGKGGTVGRGGNPALYRAILSHPPNTINGRFRVTEQGEMIRQNFGTKEISERSLDIYTSALLRESFTKRVEPKQEWRDQMDRISEISCAAYRHTVRDDPRFVPYFRQATPELELGRLNIGSRPSKRNPKGGVESLRAIPWTFAWAQTRMHLSAWLGVGDGLKSENEEDKRILREMYEEWPWFREIISLISMLLSKTDFSITKNYDDLLVDPDLMSLGNEVRNKLVETRQAVIDVSGAKDISGPHVQLMRASSIIRNPYVDSINVVQAEILKVLRNMPEDDSPDLTPELKAIKSIRNDALLLSIKGIAQGMKNSG</sequence>
<keyword evidence="6" id="KW-0120">Carbon dioxide fixation</keyword>
<evidence type="ECO:0000256" key="8">
    <source>
        <dbReference type="PROSITE-ProRule" id="PRU10111"/>
    </source>
</evidence>
<keyword evidence="5" id="KW-0456">Lyase</keyword>
<dbReference type="InterPro" id="IPR033129">
    <property type="entry name" value="PEPCASE_His_AS"/>
</dbReference>
<comment type="similarity">
    <text evidence="2">Belongs to the PEPCase type 1 family.</text>
</comment>
<feature type="active site" evidence="8">
    <location>
        <position position="218"/>
    </location>
</feature>
<gene>
    <name evidence="11" type="ORF">HJC23_007230</name>
</gene>
<feature type="chain" id="PRO_5044866876" description="phosphoenolpyruvate carboxylase" evidence="10">
    <location>
        <begin position="20"/>
        <end position="1004"/>
    </location>
</feature>
<accession>A0ABD3QPW8</accession>
<dbReference type="InterPro" id="IPR021135">
    <property type="entry name" value="PEP_COase"/>
</dbReference>
<keyword evidence="4" id="KW-0460">Magnesium</keyword>
<dbReference type="GO" id="GO:0015977">
    <property type="term" value="P:carbon fixation"/>
    <property type="evidence" value="ECO:0007669"/>
    <property type="project" value="UniProtKB-KW"/>
</dbReference>
<dbReference type="InterPro" id="IPR015813">
    <property type="entry name" value="Pyrv/PenolPyrv_kinase-like_dom"/>
</dbReference>
<dbReference type="PROSITE" id="PS00393">
    <property type="entry name" value="PEPCASE_2"/>
    <property type="match status" value="1"/>
</dbReference>
<dbReference type="Pfam" id="PF00311">
    <property type="entry name" value="PEPcase"/>
    <property type="match status" value="1"/>
</dbReference>
<proteinExistence type="inferred from homology"/>
<dbReference type="SUPFAM" id="SSF51621">
    <property type="entry name" value="Phosphoenolpyruvate/pyruvate domain"/>
    <property type="match status" value="1"/>
</dbReference>
<dbReference type="PANTHER" id="PTHR30523">
    <property type="entry name" value="PHOSPHOENOLPYRUVATE CARBOXYLASE"/>
    <property type="match status" value="1"/>
</dbReference>
<feature type="signal peptide" evidence="10">
    <location>
        <begin position="1"/>
        <end position="19"/>
    </location>
</feature>